<keyword evidence="1" id="KW-0472">Membrane</keyword>
<proteinExistence type="predicted"/>
<feature type="transmembrane region" description="Helical" evidence="1">
    <location>
        <begin position="72"/>
        <end position="94"/>
    </location>
</feature>
<evidence type="ECO:0000313" key="3">
    <source>
        <dbReference type="Proteomes" id="UP000094527"/>
    </source>
</evidence>
<protein>
    <submittedName>
        <fullName evidence="2">Uncharacterized protein</fullName>
    </submittedName>
</protein>
<dbReference type="Proteomes" id="UP000094527">
    <property type="component" value="Unassembled WGS sequence"/>
</dbReference>
<keyword evidence="1" id="KW-0812">Transmembrane</keyword>
<gene>
    <name evidence="2" type="ORF">Ocin01_01726</name>
</gene>
<evidence type="ECO:0000313" key="2">
    <source>
        <dbReference type="EMBL" id="ODN04976.1"/>
    </source>
</evidence>
<dbReference type="EMBL" id="LJIJ01000032">
    <property type="protein sequence ID" value="ODN04976.1"/>
    <property type="molecule type" value="Genomic_DNA"/>
</dbReference>
<organism evidence="2 3">
    <name type="scientific">Orchesella cincta</name>
    <name type="common">Springtail</name>
    <name type="synonym">Podura cincta</name>
    <dbReference type="NCBI Taxonomy" id="48709"/>
    <lineage>
        <taxon>Eukaryota</taxon>
        <taxon>Metazoa</taxon>
        <taxon>Ecdysozoa</taxon>
        <taxon>Arthropoda</taxon>
        <taxon>Hexapoda</taxon>
        <taxon>Collembola</taxon>
        <taxon>Entomobryomorpha</taxon>
        <taxon>Entomobryoidea</taxon>
        <taxon>Orchesellidae</taxon>
        <taxon>Orchesellinae</taxon>
        <taxon>Orchesella</taxon>
    </lineage>
</organism>
<evidence type="ECO:0000256" key="1">
    <source>
        <dbReference type="SAM" id="Phobius"/>
    </source>
</evidence>
<dbReference type="AlphaFoldDB" id="A0A1D2NJ35"/>
<feature type="transmembrane region" description="Helical" evidence="1">
    <location>
        <begin position="31"/>
        <end position="52"/>
    </location>
</feature>
<feature type="transmembrane region" description="Helical" evidence="1">
    <location>
        <begin position="106"/>
        <end position="132"/>
    </location>
</feature>
<keyword evidence="1" id="KW-1133">Transmembrane helix</keyword>
<name>A0A1D2NJ35_ORCCI</name>
<reference evidence="2 3" key="1">
    <citation type="journal article" date="2016" name="Genome Biol. Evol.">
        <title>Gene Family Evolution Reflects Adaptation to Soil Environmental Stressors in the Genome of the Collembolan Orchesella cincta.</title>
        <authorList>
            <person name="Faddeeva-Vakhrusheva A."/>
            <person name="Derks M.F."/>
            <person name="Anvar S.Y."/>
            <person name="Agamennone V."/>
            <person name="Suring W."/>
            <person name="Smit S."/>
            <person name="van Straalen N.M."/>
            <person name="Roelofs D."/>
        </authorList>
    </citation>
    <scope>NUCLEOTIDE SEQUENCE [LARGE SCALE GENOMIC DNA]</scope>
    <source>
        <tissue evidence="2">Mixed pool</tissue>
    </source>
</reference>
<keyword evidence="3" id="KW-1185">Reference proteome</keyword>
<sequence>MSNEEEGDVTLPNTYVTTPQKRSTAAVVGETIGVLITTARMLVIVIFLTLTIQSSSLFKTEQECGLDKRTIFQAYVVSYTVSTMATCVNVVAMIERDDAAYNDPRLELLSFHLAGVGFSMVSQVTAAAMLYMEGCSGLDGTCDAYWNMLSLAMYLLVDACLYSLLYQKRKFILNGQVVLLNLPYVIQEN</sequence>
<comment type="caution">
    <text evidence="2">The sequence shown here is derived from an EMBL/GenBank/DDBJ whole genome shotgun (WGS) entry which is preliminary data.</text>
</comment>
<accession>A0A1D2NJ35</accession>
<feature type="transmembrane region" description="Helical" evidence="1">
    <location>
        <begin position="144"/>
        <end position="165"/>
    </location>
</feature>